<evidence type="ECO:0000313" key="6">
    <source>
        <dbReference type="EMBL" id="CAH2030666.1"/>
    </source>
</evidence>
<dbReference type="SUPFAM" id="SSF51713">
    <property type="entry name" value="tRNA-guanine transglycosylase"/>
    <property type="match status" value="1"/>
</dbReference>
<keyword evidence="2 4" id="KW-0808">Transferase</keyword>
<keyword evidence="7" id="KW-1185">Reference proteome</keyword>
<feature type="active site" description="Nucleophile" evidence="4">
    <location>
        <position position="269"/>
    </location>
</feature>
<evidence type="ECO:0000256" key="1">
    <source>
        <dbReference type="ARBA" id="ARBA00022676"/>
    </source>
</evidence>
<feature type="binding site" evidence="4">
    <location>
        <position position="338"/>
    </location>
    <ligand>
        <name>Zn(2+)</name>
        <dbReference type="ChEBI" id="CHEBI:29105"/>
    </ligand>
</feature>
<evidence type="ECO:0000256" key="4">
    <source>
        <dbReference type="HAMAP-Rule" id="MF_00168"/>
    </source>
</evidence>
<comment type="subunit">
    <text evidence="4">Homodimer. Within each dimer, one monomer is responsible for RNA recognition and catalysis, while the other monomer binds to the replacement base PreQ1.</text>
</comment>
<keyword evidence="4" id="KW-0862">Zinc</keyword>
<dbReference type="EMBL" id="OW150024">
    <property type="protein sequence ID" value="CAH2030666.1"/>
    <property type="molecule type" value="Genomic_DNA"/>
</dbReference>
<dbReference type="Proteomes" id="UP001295463">
    <property type="component" value="Chromosome"/>
</dbReference>
<evidence type="ECO:0000313" key="7">
    <source>
        <dbReference type="Proteomes" id="UP001295463"/>
    </source>
</evidence>
<dbReference type="InterPro" id="IPR050076">
    <property type="entry name" value="ArchSynthase1/Queuine_TRR"/>
</dbReference>
<feature type="domain" description="tRNA-guanine(15) transglycosylase-like" evidence="5">
    <location>
        <begin position="18"/>
        <end position="370"/>
    </location>
</feature>
<feature type="binding site" evidence="4">
    <location>
        <position position="219"/>
    </location>
    <ligand>
        <name>substrate</name>
    </ligand>
</feature>
<dbReference type="PANTHER" id="PTHR46499:SF1">
    <property type="entry name" value="QUEUINE TRNA-RIBOSYLTRANSFERASE"/>
    <property type="match status" value="1"/>
</dbReference>
<feature type="region of interest" description="RNA binding" evidence="4">
    <location>
        <begin position="250"/>
        <end position="256"/>
    </location>
</feature>
<proteinExistence type="inferred from homology"/>
<name>A0ABN8HDA1_9BACT</name>
<feature type="binding site" evidence="4">
    <location>
        <position position="309"/>
    </location>
    <ligand>
        <name>Zn(2+)</name>
        <dbReference type="ChEBI" id="CHEBI:29105"/>
    </ligand>
</feature>
<feature type="binding site" evidence="4">
    <location>
        <position position="150"/>
    </location>
    <ligand>
        <name>substrate</name>
    </ligand>
</feature>
<dbReference type="InterPro" id="IPR002616">
    <property type="entry name" value="tRNA_ribo_trans-like"/>
</dbReference>
<dbReference type="Gene3D" id="3.20.20.105">
    <property type="entry name" value="Queuine tRNA-ribosyltransferase-like"/>
    <property type="match status" value="1"/>
</dbReference>
<dbReference type="NCBIfam" id="TIGR00430">
    <property type="entry name" value="Q_tRNA_tgt"/>
    <property type="match status" value="1"/>
</dbReference>
<evidence type="ECO:0000256" key="3">
    <source>
        <dbReference type="ARBA" id="ARBA00022694"/>
    </source>
</evidence>
<comment type="similarity">
    <text evidence="4">Belongs to the queuine tRNA-ribosyltransferase family.</text>
</comment>
<dbReference type="Pfam" id="PF01702">
    <property type="entry name" value="TGT"/>
    <property type="match status" value="1"/>
</dbReference>
<comment type="catalytic activity">
    <reaction evidence="4">
        <text>7-aminomethyl-7-carbaguanine + guanosine(34) in tRNA = 7-aminomethyl-7-carbaguanosine(34) in tRNA + guanine</text>
        <dbReference type="Rhea" id="RHEA:24104"/>
        <dbReference type="Rhea" id="RHEA-COMP:10341"/>
        <dbReference type="Rhea" id="RHEA-COMP:10342"/>
        <dbReference type="ChEBI" id="CHEBI:16235"/>
        <dbReference type="ChEBI" id="CHEBI:58703"/>
        <dbReference type="ChEBI" id="CHEBI:74269"/>
        <dbReference type="ChEBI" id="CHEBI:82833"/>
        <dbReference type="EC" id="2.4.2.29"/>
    </reaction>
</comment>
<dbReference type="InterPro" id="IPR036511">
    <property type="entry name" value="TGT-like_sf"/>
</dbReference>
<comment type="function">
    <text evidence="4">Catalyzes the base-exchange of a guanine (G) residue with the queuine precursor 7-aminomethyl-7-deazaguanine (PreQ1) at position 34 (anticodon wobble position) in tRNAs with GU(N) anticodons (tRNA-Asp, -Asn, -His and -Tyr). Catalysis occurs through a double-displacement mechanism. The nucleophile active site attacks the C1' of nucleotide 34 to detach the guanine base from the RNA, forming a covalent enzyme-RNA intermediate. The proton acceptor active site deprotonates the incoming PreQ1, allowing a nucleophilic attack on the C1' of the ribose to form the product. After dissociation, two additional enzymatic reactions on the tRNA convert PreQ1 to queuine (Q), resulting in the hypermodified nucleoside queuosine (7-(((4,5-cis-dihydroxy-2-cyclopenten-1-yl)amino)methyl)-7-deazaguanosine).</text>
</comment>
<feature type="binding site" evidence="4">
    <location>
        <begin position="97"/>
        <end position="101"/>
    </location>
    <ligand>
        <name>substrate</name>
    </ligand>
</feature>
<keyword evidence="4" id="KW-0479">Metal-binding</keyword>
<comment type="pathway">
    <text evidence="4">tRNA modification; tRNA-queuosine biosynthesis.</text>
</comment>
<feature type="binding site" evidence="4">
    <location>
        <position position="307"/>
    </location>
    <ligand>
        <name>Zn(2+)</name>
        <dbReference type="ChEBI" id="CHEBI:29105"/>
    </ligand>
</feature>
<gene>
    <name evidence="4 6" type="primary">tgt</name>
    <name evidence="6" type="ORF">GEAMG1_0853</name>
</gene>
<dbReference type="EC" id="2.4.2.29" evidence="4"/>
<feature type="active site" description="Proton acceptor" evidence="4">
    <location>
        <position position="97"/>
    </location>
</feature>
<keyword evidence="1 4" id="KW-0328">Glycosyltransferase</keyword>
<dbReference type="GO" id="GO:0016757">
    <property type="term" value="F:glycosyltransferase activity"/>
    <property type="evidence" value="ECO:0007669"/>
    <property type="project" value="UniProtKB-KW"/>
</dbReference>
<dbReference type="NCBIfam" id="TIGR00449">
    <property type="entry name" value="tgt_general"/>
    <property type="match status" value="1"/>
</dbReference>
<protein>
    <recommendedName>
        <fullName evidence="4">Queuine tRNA-ribosyltransferase</fullName>
        <ecNumber evidence="4">2.4.2.29</ecNumber>
    </recommendedName>
    <alternativeName>
        <fullName evidence="4">Guanine insertion enzyme</fullName>
    </alternativeName>
    <alternativeName>
        <fullName evidence="4">tRNA-guanine transglycosylase</fullName>
    </alternativeName>
</protein>
<keyword evidence="4" id="KW-0671">Queuosine biosynthesis</keyword>
<dbReference type="HAMAP" id="MF_00168">
    <property type="entry name" value="Q_tRNA_Tgt"/>
    <property type="match status" value="1"/>
</dbReference>
<accession>A0ABN8HDA1</accession>
<sequence>MNGFTFMKFTLLKKDRDCAARLGLLETGHGQIQTPIFMPVATHGAMKPLTPAQIQETGAQIILSNTYHLHLQPGEGLVKKAGGLHRFMAWDKPILTDSGGFQVFSLPKKRITDDGVFFRHENTGEEIYLDPARAIAIQQELGSDIMMAFDECIPYPCEKAYAEQSTRKTIRWLKECKKAWSSSNQALFGIVQGSVFEELRVMCAREMTKLDLPGYAIGGVSVGEGLELLKKVVGWTAPHLPEDKPRYLMGVGLPEDILESVERGMDMFDCVIPTRYARSATLFTRRGRIRVSNKNYRRDFYPVDPSCGCYTCRNFSRAYLHHLFAANEVLSAVLSAIHNVQFYLTMMAEVRQAIADNRFMAFKQAFLADYLGSAPAEPSRKRSQPKR</sequence>
<keyword evidence="3 4" id="KW-0819">tRNA processing</keyword>
<reference evidence="6 7" key="1">
    <citation type="submission" date="2022-03" db="EMBL/GenBank/DDBJ databases">
        <authorList>
            <person name="Koch H."/>
        </authorList>
    </citation>
    <scope>NUCLEOTIDE SEQUENCE [LARGE SCALE GENOMIC DNA]</scope>
    <source>
        <strain evidence="6 7">G1</strain>
    </source>
</reference>
<feature type="binding site" evidence="4">
    <location>
        <position position="312"/>
    </location>
    <ligand>
        <name>Zn(2+)</name>
        <dbReference type="ChEBI" id="CHEBI:29105"/>
    </ligand>
</feature>
<evidence type="ECO:0000259" key="5">
    <source>
        <dbReference type="Pfam" id="PF01702"/>
    </source>
</evidence>
<comment type="cofactor">
    <cofactor evidence="4">
        <name>Zn(2+)</name>
        <dbReference type="ChEBI" id="CHEBI:29105"/>
    </cofactor>
    <text evidence="4">Binds 1 zinc ion per subunit.</text>
</comment>
<evidence type="ECO:0000256" key="2">
    <source>
        <dbReference type="ARBA" id="ARBA00022679"/>
    </source>
</evidence>
<dbReference type="InterPro" id="IPR004803">
    <property type="entry name" value="TGT"/>
</dbReference>
<feature type="region of interest" description="RNA binding; important for wobble base 34 recognition" evidence="4">
    <location>
        <begin position="274"/>
        <end position="278"/>
    </location>
</feature>
<dbReference type="PANTHER" id="PTHR46499">
    <property type="entry name" value="QUEUINE TRNA-RIBOSYLTRANSFERASE"/>
    <property type="match status" value="1"/>
</dbReference>
<organism evidence="6 7">
    <name type="scientific">Trichlorobacter ammonificans</name>
    <dbReference type="NCBI Taxonomy" id="2916410"/>
    <lineage>
        <taxon>Bacteria</taxon>
        <taxon>Pseudomonadati</taxon>
        <taxon>Thermodesulfobacteriota</taxon>
        <taxon>Desulfuromonadia</taxon>
        <taxon>Geobacterales</taxon>
        <taxon>Geobacteraceae</taxon>
        <taxon>Trichlorobacter</taxon>
    </lineage>
</organism>
<feature type="binding site" evidence="4">
    <location>
        <position position="192"/>
    </location>
    <ligand>
        <name>substrate</name>
    </ligand>
</feature>